<dbReference type="InterPro" id="IPR002401">
    <property type="entry name" value="Cyt_P450_E_grp-I"/>
</dbReference>
<comment type="similarity">
    <text evidence="2 3">Belongs to the cytochrome P450 family.</text>
</comment>
<dbReference type="InterPro" id="IPR001128">
    <property type="entry name" value="Cyt_P450"/>
</dbReference>
<keyword evidence="5" id="KW-1185">Reference proteome</keyword>
<dbReference type="RefSeq" id="WP_306870292.1">
    <property type="nucleotide sequence ID" value="NZ_JAUSRB010000002.1"/>
</dbReference>
<evidence type="ECO:0000256" key="1">
    <source>
        <dbReference type="ARBA" id="ARBA00001971"/>
    </source>
</evidence>
<dbReference type="InterPro" id="IPR036396">
    <property type="entry name" value="Cyt_P450_sf"/>
</dbReference>
<keyword evidence="3" id="KW-0408">Iron</keyword>
<gene>
    <name evidence="4" type="ORF">J2S55_007264</name>
</gene>
<sequence>MSVHDGGDTLVRRAAAIPFHRVLRRLARGPLKALAEIGGEARGEVVRLGLGPFRPYLVTHPDHVQQVMRGGWSEFAREGMFWRPLRRVLGTTVIGEGPAWESSRKILQPLFTARYVASLAEGLAGAVTESVDELDEVARSGRPIDAAEEMAAIVNRAVVRALFGDKISRADGELLAPALDAAATSMGLRLLMPSIPYSVRVPGDRAVTAATAVVDGVVYPLISKARAGHDEGPDIVSALCRARAADQDGDRRIRDDLVGIYVGATETTATALTWLWPVLKDHPEVYARLVDEIDRVVGPGPVRPSHVPELRYTKSVLQELLRLYPVAWLWSRTAVGPAELGGVRIEAGAQLLISPYATHRLDEFWDRPADFDPERFAPGAATRRHRYAYFPFGGGPHQCLGRHLFYLEAPLIIAAVLRRFRPVVRGAGPFTPFPAVTLRPRQKVELDLLPRTPRARDPLI</sequence>
<dbReference type="PRINTS" id="PR00385">
    <property type="entry name" value="P450"/>
</dbReference>
<keyword evidence="3" id="KW-0560">Oxidoreductase</keyword>
<reference evidence="4 5" key="1">
    <citation type="submission" date="2023-07" db="EMBL/GenBank/DDBJ databases">
        <title>Sequencing the genomes of 1000 actinobacteria strains.</title>
        <authorList>
            <person name="Klenk H.-P."/>
        </authorList>
    </citation>
    <scope>NUCLEOTIDE SEQUENCE [LARGE SCALE GENOMIC DNA]</scope>
    <source>
        <strain evidence="4 5">DSM 44109</strain>
    </source>
</reference>
<dbReference type="PANTHER" id="PTHR24305">
    <property type="entry name" value="CYTOCHROME P450"/>
    <property type="match status" value="1"/>
</dbReference>
<accession>A0ABT9RFU5</accession>
<dbReference type="Proteomes" id="UP001230426">
    <property type="component" value="Unassembled WGS sequence"/>
</dbReference>
<dbReference type="PANTHER" id="PTHR24305:SF166">
    <property type="entry name" value="CYTOCHROME P450 12A4, MITOCHONDRIAL-RELATED"/>
    <property type="match status" value="1"/>
</dbReference>
<dbReference type="SUPFAM" id="SSF48264">
    <property type="entry name" value="Cytochrome P450"/>
    <property type="match status" value="1"/>
</dbReference>
<dbReference type="Gene3D" id="1.10.630.10">
    <property type="entry name" value="Cytochrome P450"/>
    <property type="match status" value="1"/>
</dbReference>
<keyword evidence="3" id="KW-0479">Metal-binding</keyword>
<comment type="cofactor">
    <cofactor evidence="1">
        <name>heme</name>
        <dbReference type="ChEBI" id="CHEBI:30413"/>
    </cofactor>
</comment>
<dbReference type="InterPro" id="IPR050121">
    <property type="entry name" value="Cytochrome_P450_monoxygenase"/>
</dbReference>
<protein>
    <submittedName>
        <fullName evidence="4">Cytochrome P450</fullName>
    </submittedName>
</protein>
<dbReference type="Pfam" id="PF00067">
    <property type="entry name" value="p450"/>
    <property type="match status" value="1"/>
</dbReference>
<organism evidence="4 5">
    <name type="scientific">Streptosporangium brasiliense</name>
    <dbReference type="NCBI Taxonomy" id="47480"/>
    <lineage>
        <taxon>Bacteria</taxon>
        <taxon>Bacillati</taxon>
        <taxon>Actinomycetota</taxon>
        <taxon>Actinomycetes</taxon>
        <taxon>Streptosporangiales</taxon>
        <taxon>Streptosporangiaceae</taxon>
        <taxon>Streptosporangium</taxon>
    </lineage>
</organism>
<name>A0ABT9RFU5_9ACTN</name>
<dbReference type="EMBL" id="JAUSRB010000002">
    <property type="protein sequence ID" value="MDP9867998.1"/>
    <property type="molecule type" value="Genomic_DNA"/>
</dbReference>
<evidence type="ECO:0000313" key="4">
    <source>
        <dbReference type="EMBL" id="MDP9867998.1"/>
    </source>
</evidence>
<dbReference type="PRINTS" id="PR00463">
    <property type="entry name" value="EP450I"/>
</dbReference>
<dbReference type="InterPro" id="IPR017972">
    <property type="entry name" value="Cyt_P450_CS"/>
</dbReference>
<proteinExistence type="inferred from homology"/>
<keyword evidence="3" id="KW-0503">Monooxygenase</keyword>
<dbReference type="PROSITE" id="PS00086">
    <property type="entry name" value="CYTOCHROME_P450"/>
    <property type="match status" value="1"/>
</dbReference>
<evidence type="ECO:0000313" key="5">
    <source>
        <dbReference type="Proteomes" id="UP001230426"/>
    </source>
</evidence>
<evidence type="ECO:0000256" key="2">
    <source>
        <dbReference type="ARBA" id="ARBA00010617"/>
    </source>
</evidence>
<keyword evidence="3" id="KW-0349">Heme</keyword>
<comment type="caution">
    <text evidence="4">The sequence shown here is derived from an EMBL/GenBank/DDBJ whole genome shotgun (WGS) entry which is preliminary data.</text>
</comment>
<evidence type="ECO:0000256" key="3">
    <source>
        <dbReference type="RuleBase" id="RU000461"/>
    </source>
</evidence>